<accession>A0A2A2D7J7</accession>
<evidence type="ECO:0000313" key="2">
    <source>
        <dbReference type="EMBL" id="PAU47292.1"/>
    </source>
</evidence>
<sequence>MRRLAIPLSVLGCMVIVGAGTCSCSAEFEDGSAQPSDLVGSWSGEQGARVTLREDGSVAAVKVPTAFSLESEKPTKWFTGSGTWELEKKPKLGDQQIGLTLGEVFGSKKWVRLRVAGKAAQGGLYVVISEDAAKTFPLKKSS</sequence>
<keyword evidence="3" id="KW-1185">Reference proteome</keyword>
<keyword evidence="1" id="KW-0732">Signal</keyword>
<dbReference type="Proteomes" id="UP000218944">
    <property type="component" value="Unassembled WGS sequence"/>
</dbReference>
<dbReference type="AlphaFoldDB" id="A0A2A2D7J7"/>
<reference evidence="2 3" key="1">
    <citation type="submission" date="2017-08" db="EMBL/GenBank/DDBJ databases">
        <title>Genome sequence of Streptomyces albireticuli NRRL B-1670.</title>
        <authorList>
            <person name="Graham D.E."/>
            <person name="Mahan K.M."/>
            <person name="Klingeman D.M."/>
            <person name="Hettich R.L."/>
            <person name="Parry R.J."/>
            <person name="Spain J.C."/>
        </authorList>
    </citation>
    <scope>NUCLEOTIDE SEQUENCE [LARGE SCALE GENOMIC DNA]</scope>
    <source>
        <strain evidence="2 3">NRRL B-1670</strain>
    </source>
</reference>
<protein>
    <recommendedName>
        <fullName evidence="4">Lipoprotein</fullName>
    </recommendedName>
</protein>
<dbReference type="RefSeq" id="WP_095582246.1">
    <property type="nucleotide sequence ID" value="NZ_JAJQQQ010000001.1"/>
</dbReference>
<evidence type="ECO:0000256" key="1">
    <source>
        <dbReference type="SAM" id="SignalP"/>
    </source>
</evidence>
<feature type="signal peptide" evidence="1">
    <location>
        <begin position="1"/>
        <end position="19"/>
    </location>
</feature>
<feature type="chain" id="PRO_5012200727" description="Lipoprotein" evidence="1">
    <location>
        <begin position="20"/>
        <end position="142"/>
    </location>
</feature>
<dbReference type="EMBL" id="NSJV01000383">
    <property type="protein sequence ID" value="PAU47292.1"/>
    <property type="molecule type" value="Genomic_DNA"/>
</dbReference>
<name>A0A2A2D7J7_9ACTN</name>
<comment type="caution">
    <text evidence="2">The sequence shown here is derived from an EMBL/GenBank/DDBJ whole genome shotgun (WGS) entry which is preliminary data.</text>
</comment>
<dbReference type="PROSITE" id="PS51257">
    <property type="entry name" value="PROKAR_LIPOPROTEIN"/>
    <property type="match status" value="1"/>
</dbReference>
<organism evidence="2 3">
    <name type="scientific">Streptomyces albireticuli</name>
    <dbReference type="NCBI Taxonomy" id="1940"/>
    <lineage>
        <taxon>Bacteria</taxon>
        <taxon>Bacillati</taxon>
        <taxon>Actinomycetota</taxon>
        <taxon>Actinomycetes</taxon>
        <taxon>Kitasatosporales</taxon>
        <taxon>Streptomycetaceae</taxon>
        <taxon>Streptomyces</taxon>
    </lineage>
</organism>
<gene>
    <name evidence="2" type="ORF">CK936_19490</name>
</gene>
<evidence type="ECO:0000313" key="3">
    <source>
        <dbReference type="Proteomes" id="UP000218944"/>
    </source>
</evidence>
<proteinExistence type="predicted"/>
<evidence type="ECO:0008006" key="4">
    <source>
        <dbReference type="Google" id="ProtNLM"/>
    </source>
</evidence>